<gene>
    <name evidence="1" type="ORF">BCF46_3178</name>
</gene>
<dbReference type="AlphaFoldDB" id="A0A497VMF2"/>
<keyword evidence="2" id="KW-1185">Reference proteome</keyword>
<dbReference type="Pfam" id="PF13031">
    <property type="entry name" value="DUF3892"/>
    <property type="match status" value="1"/>
</dbReference>
<dbReference type="EMBL" id="RCCE01000005">
    <property type="protein sequence ID" value="RLJ41385.1"/>
    <property type="molecule type" value="Genomic_DNA"/>
</dbReference>
<reference evidence="1 2" key="1">
    <citation type="submission" date="2018-10" db="EMBL/GenBank/DDBJ databases">
        <title>Genomic Encyclopedia of Archaeal and Bacterial Type Strains, Phase II (KMG-II): from individual species to whole genera.</title>
        <authorList>
            <person name="Goeker M."/>
        </authorList>
    </citation>
    <scope>NUCLEOTIDE SEQUENCE [LARGE SCALE GENOMIC DNA]</scope>
    <source>
        <strain evidence="1 2">DSM 29466</strain>
    </source>
</reference>
<comment type="caution">
    <text evidence="1">The sequence shown here is derived from an EMBL/GenBank/DDBJ whole genome shotgun (WGS) entry which is preliminary data.</text>
</comment>
<dbReference type="InterPro" id="IPR024997">
    <property type="entry name" value="DUF3892"/>
</dbReference>
<proteinExistence type="predicted"/>
<protein>
    <submittedName>
        <fullName evidence="1">Uncharacterized protein DUF3892</fullName>
    </submittedName>
</protein>
<organism evidence="1 2">
    <name type="scientific">Litoreibacter meonggei</name>
    <dbReference type="NCBI Taxonomy" id="1049199"/>
    <lineage>
        <taxon>Bacteria</taxon>
        <taxon>Pseudomonadati</taxon>
        <taxon>Pseudomonadota</taxon>
        <taxon>Alphaproteobacteria</taxon>
        <taxon>Rhodobacterales</taxon>
        <taxon>Roseobacteraceae</taxon>
        <taxon>Litoreibacter</taxon>
    </lineage>
</organism>
<accession>A0A497VMF2</accession>
<dbReference type="RefSeq" id="WP_170157954.1">
    <property type="nucleotide sequence ID" value="NZ_RCCE01000005.1"/>
</dbReference>
<sequence>MANQIDCIEKQDRYDPSEAIVSVGGRNADGTRWSISQKEAIQRIKSRQNEFYVSKNGHRVNVLVATSRFGNEYIKTENDDHEPNNLLELQSCRVAA</sequence>
<evidence type="ECO:0000313" key="1">
    <source>
        <dbReference type="EMBL" id="RLJ41385.1"/>
    </source>
</evidence>
<evidence type="ECO:0000313" key="2">
    <source>
        <dbReference type="Proteomes" id="UP000269157"/>
    </source>
</evidence>
<dbReference type="Proteomes" id="UP000269157">
    <property type="component" value="Unassembled WGS sequence"/>
</dbReference>
<name>A0A497VMF2_9RHOB</name>